<evidence type="ECO:0000313" key="2">
    <source>
        <dbReference type="EMBL" id="KAG5964482.1"/>
    </source>
</evidence>
<accession>A0A9P7SNZ4</accession>
<feature type="compositionally biased region" description="Basic and acidic residues" evidence="1">
    <location>
        <begin position="215"/>
        <end position="232"/>
    </location>
</feature>
<sequence>MYVYTISDCELGSMSSHKFLGFGCWVGGAQTQVRSLYGIEGSVGSDVCFSMACPCLSLARSEQEILLRESKRKRLTASHHRVQSTGNEYQRQDSMSYLNQIGKKETSNLGTTAVHGPRRYSLDDHDVTVTGKMPAPHQLDADATTLSLAKPTKVSGHHICQDPVAPLASRAVPHDLVADKARYFARLDHDQNLSRELLAGSGSGNKISHGVAARKASDGHTSRPHQVTDDGNKASQSRPGTGHELSDDARKGTTTRESHVKQKPTVAGNSAGSHKARGE</sequence>
<dbReference type="AlphaFoldDB" id="A0A9P7SNZ4"/>
<comment type="caution">
    <text evidence="2">The sequence shown here is derived from an EMBL/GenBank/DDBJ whole genome shotgun (WGS) entry which is preliminary data.</text>
</comment>
<evidence type="ECO:0000313" key="3">
    <source>
        <dbReference type="Proteomes" id="UP000784919"/>
    </source>
</evidence>
<organism evidence="2 3">
    <name type="scientific">Claviceps arundinis</name>
    <dbReference type="NCBI Taxonomy" id="1623583"/>
    <lineage>
        <taxon>Eukaryota</taxon>
        <taxon>Fungi</taxon>
        <taxon>Dikarya</taxon>
        <taxon>Ascomycota</taxon>
        <taxon>Pezizomycotina</taxon>
        <taxon>Sordariomycetes</taxon>
        <taxon>Hypocreomycetidae</taxon>
        <taxon>Hypocreales</taxon>
        <taxon>Clavicipitaceae</taxon>
        <taxon>Claviceps</taxon>
    </lineage>
</organism>
<dbReference type="OrthoDB" id="1045822at2759"/>
<feature type="compositionally biased region" description="Basic and acidic residues" evidence="1">
    <location>
        <begin position="244"/>
        <end position="260"/>
    </location>
</feature>
<gene>
    <name evidence="2" type="ORF">E4U56_002188</name>
</gene>
<name>A0A9P7SNZ4_9HYPO</name>
<protein>
    <submittedName>
        <fullName evidence="2">Uncharacterized protein</fullName>
    </submittedName>
</protein>
<evidence type="ECO:0000256" key="1">
    <source>
        <dbReference type="SAM" id="MobiDB-lite"/>
    </source>
</evidence>
<feature type="region of interest" description="Disordered" evidence="1">
    <location>
        <begin position="198"/>
        <end position="279"/>
    </location>
</feature>
<proteinExistence type="predicted"/>
<dbReference type="EMBL" id="SRPS01000169">
    <property type="protein sequence ID" value="KAG5964482.1"/>
    <property type="molecule type" value="Genomic_DNA"/>
</dbReference>
<reference evidence="2" key="1">
    <citation type="journal article" date="2020" name="bioRxiv">
        <title>Whole genome comparisons of ergot fungi reveals the divergence and evolution of species within the genus Claviceps are the result of varying mechanisms driving genome evolution and host range expansion.</title>
        <authorList>
            <person name="Wyka S.A."/>
            <person name="Mondo S.J."/>
            <person name="Liu M."/>
            <person name="Dettman J."/>
            <person name="Nalam V."/>
            <person name="Broders K.D."/>
        </authorList>
    </citation>
    <scope>NUCLEOTIDE SEQUENCE</scope>
    <source>
        <strain evidence="2">CCC 1102</strain>
    </source>
</reference>
<dbReference type="Proteomes" id="UP000784919">
    <property type="component" value="Unassembled WGS sequence"/>
</dbReference>